<dbReference type="PaxDb" id="665571-STHERM_c00460"/>
<name>E0RTW6_WINT6</name>
<dbReference type="AlphaFoldDB" id="E0RTW6"/>
<sequence>MGFFQRLVRAVKAQFNALLKRIEDPEKLLDQLLLDMNKQLLEAKRSVAQALADEKRLEKRVSEYAAQVEDWEQKAVTALKAGREDLAKQALVKKAELLEVLEQYRKSHEEQHATVEKLKASLRDLQDRIEDARRKRNILIARAKRVQAQKRLQETIKGLSDTSAFAAFEELEKRVEELEAEAEATEALEAEDTTLSLEEQIRKLEKPEDKADVLLEDLKKRLGLPHDSSGS</sequence>
<feature type="coiled-coil region" evidence="2">
    <location>
        <begin position="101"/>
        <end position="191"/>
    </location>
</feature>
<dbReference type="PANTHER" id="PTHR31088">
    <property type="entry name" value="MEMBRANE-ASSOCIATED PROTEIN VIPP1, CHLOROPLASTIC"/>
    <property type="match status" value="1"/>
</dbReference>
<dbReference type="Pfam" id="PF04012">
    <property type="entry name" value="PspA_IM30"/>
    <property type="match status" value="1"/>
</dbReference>
<protein>
    <submittedName>
        <fullName evidence="3">Phage shock protein A-like protein</fullName>
    </submittedName>
</protein>
<dbReference type="RefSeq" id="WP_013312863.1">
    <property type="nucleotide sequence ID" value="NC_014484.1"/>
</dbReference>
<reference key="1">
    <citation type="submission" date="2009-08" db="EMBL/GenBank/DDBJ databases">
        <title>The genome sequence of Spirochaeta thermophila DSM6192.</title>
        <authorList>
            <person name="Angelov A."/>
            <person name="Mientus M."/>
            <person name="Wittenberg S."/>
            <person name="Lehmann R."/>
            <person name="Liesegang H."/>
            <person name="Daniel R."/>
            <person name="Liebl W."/>
        </authorList>
    </citation>
    <scope>NUCLEOTIDE SEQUENCE</scope>
    <source>
        <strain>DSM 6192</strain>
    </source>
</reference>
<evidence type="ECO:0000256" key="2">
    <source>
        <dbReference type="SAM" id="Coils"/>
    </source>
</evidence>
<evidence type="ECO:0000256" key="1">
    <source>
        <dbReference type="ARBA" id="ARBA00043985"/>
    </source>
</evidence>
<comment type="similarity">
    <text evidence="1">Belongs to the PspA/Vipp/IM30 family.</text>
</comment>
<dbReference type="PANTHER" id="PTHR31088:SF6">
    <property type="entry name" value="PHAGE SHOCK PROTEIN A"/>
    <property type="match status" value="1"/>
</dbReference>
<dbReference type="EMBL" id="CP001698">
    <property type="protein sequence ID" value="ADN01022.1"/>
    <property type="molecule type" value="Genomic_DNA"/>
</dbReference>
<dbReference type="HOGENOM" id="CLU_056466_3_3_12"/>
<organism evidence="3 4">
    <name type="scientific">Winmispira thermophila (strain ATCC 49972 / DSM 6192 / RI 19.B1)</name>
    <name type="common">Spirochaeta thermophila</name>
    <dbReference type="NCBI Taxonomy" id="665571"/>
    <lineage>
        <taxon>Bacteria</taxon>
        <taxon>Pseudomonadati</taxon>
        <taxon>Spirochaetota</taxon>
        <taxon>Spirochaetia</taxon>
        <taxon>Winmispirales</taxon>
        <taxon>Winmispiraceae</taxon>
        <taxon>Winmispira</taxon>
    </lineage>
</organism>
<accession>E0RTW6</accession>
<evidence type="ECO:0000313" key="3">
    <source>
        <dbReference type="EMBL" id="ADN01022.1"/>
    </source>
</evidence>
<evidence type="ECO:0000313" key="4">
    <source>
        <dbReference type="Proteomes" id="UP000001296"/>
    </source>
</evidence>
<dbReference type="eggNOG" id="COG1842">
    <property type="taxonomic scope" value="Bacteria"/>
</dbReference>
<dbReference type="InterPro" id="IPR007157">
    <property type="entry name" value="PspA_VIPP1"/>
</dbReference>
<dbReference type="Proteomes" id="UP000001296">
    <property type="component" value="Chromosome"/>
</dbReference>
<proteinExistence type="inferred from homology"/>
<dbReference type="KEGG" id="sta:STHERM_c00460"/>
<feature type="coiled-coil region" evidence="2">
    <location>
        <begin position="40"/>
        <end position="74"/>
    </location>
</feature>
<gene>
    <name evidence="3" type="ordered locus">STHERM_c00460</name>
</gene>
<keyword evidence="2" id="KW-0175">Coiled coil</keyword>
<reference evidence="3 4" key="2">
    <citation type="journal article" date="2010" name="J. Bacteriol.">
        <title>Genome sequence of the polysaccharide-degrading, thermophilic anaerobe Spirochaeta thermophila DSM 6192.</title>
        <authorList>
            <person name="Angelov A."/>
            <person name="Liebl S."/>
            <person name="Ballschmiter M."/>
            <person name="Bomeke M."/>
            <person name="Lehmann R."/>
            <person name="Liesegang H."/>
            <person name="Daniel R."/>
            <person name="Liebl W."/>
        </authorList>
    </citation>
    <scope>NUCLEOTIDE SEQUENCE [LARGE SCALE GENOMIC DNA]</scope>
    <source>
        <strain evidence="4">ATCC 49972 / DSM 6192 / RI 19.B1</strain>
    </source>
</reference>